<dbReference type="Proteomes" id="UP000814243">
    <property type="component" value="Unassembled WGS sequence"/>
</dbReference>
<keyword evidence="3" id="KW-1015">Disulfide bond</keyword>
<dbReference type="GO" id="GO:0004252">
    <property type="term" value="F:serine-type endopeptidase activity"/>
    <property type="evidence" value="ECO:0007669"/>
    <property type="project" value="InterPro"/>
</dbReference>
<feature type="compositionally biased region" description="Pro residues" evidence="8">
    <location>
        <begin position="353"/>
        <end position="366"/>
    </location>
</feature>
<feature type="signal peptide" evidence="9">
    <location>
        <begin position="1"/>
        <end position="19"/>
    </location>
</feature>
<feature type="chain" id="PRO_5037817271" description="Peptidase S1 domain-containing protein" evidence="9">
    <location>
        <begin position="20"/>
        <end position="372"/>
    </location>
</feature>
<keyword evidence="6" id="KW-1205">Fibrinolytic toxin</keyword>
<evidence type="ECO:0000256" key="2">
    <source>
        <dbReference type="ARBA" id="ARBA00022656"/>
    </source>
</evidence>
<dbReference type="EMBL" id="JACEFF010000055">
    <property type="protein sequence ID" value="KAH9645227.1"/>
    <property type="molecule type" value="Genomic_DNA"/>
</dbReference>
<proteinExistence type="predicted"/>
<organism evidence="11 12">
    <name type="scientific">Spodoptera exigua</name>
    <name type="common">Beet armyworm</name>
    <name type="synonym">Noctua fulgens</name>
    <dbReference type="NCBI Taxonomy" id="7107"/>
    <lineage>
        <taxon>Eukaryota</taxon>
        <taxon>Metazoa</taxon>
        <taxon>Ecdysozoa</taxon>
        <taxon>Arthropoda</taxon>
        <taxon>Hexapoda</taxon>
        <taxon>Insecta</taxon>
        <taxon>Pterygota</taxon>
        <taxon>Neoptera</taxon>
        <taxon>Endopterygota</taxon>
        <taxon>Lepidoptera</taxon>
        <taxon>Glossata</taxon>
        <taxon>Ditrysia</taxon>
        <taxon>Noctuoidea</taxon>
        <taxon>Noctuidae</taxon>
        <taxon>Amphipyrinae</taxon>
        <taxon>Spodoptera</taxon>
    </lineage>
</organism>
<keyword evidence="7" id="KW-0378">Hydrolase</keyword>
<sequence length="372" mass="40342">MAVWGALFLLAVAGITVYADPSELAFPEEARGGARIVSGWEAQKGQFPHQLSIRMVNPSGGVTSCGASIIHSEWAVTAAHCTATRVTIVVRVGTVNLTEPALIFETTKYYNHPLYIEALQSIVQPNDIGLIEFGRKIEFNDVIKPIRIQRSSERNTNYGGTRAIASGWGRTWTNGNSPENLNWVYLSIVTNFDCLVAFGGSFIIQDSTICASGYNVTSQSTCQGDSGGPLTIIDDDGQPTLVGVASFVSSSGCHTDFPAGFIRPGHYHSWFTQVSGIDFDWDWSNVTTTEPPFNVTTTEPPFNVTTTEPPFNVTTTEPPINVTTNQLTPFNQLTSPPPSHHLTSPPLSHHLTSPPPSHHLTSPPPLLNCHPM</sequence>
<dbReference type="InterPro" id="IPR009003">
    <property type="entry name" value="Peptidase_S1_PA"/>
</dbReference>
<comment type="subcellular location">
    <subcellularLocation>
        <location evidence="1">Secreted</location>
        <location evidence="1">Extracellular space</location>
    </subcellularLocation>
</comment>
<feature type="region of interest" description="Disordered" evidence="8">
    <location>
        <begin position="293"/>
        <end position="372"/>
    </location>
</feature>
<dbReference type="FunFam" id="2.40.10.10:FF:000068">
    <property type="entry name" value="transmembrane protease serine 2"/>
    <property type="match status" value="1"/>
</dbReference>
<dbReference type="PROSITE" id="PS00134">
    <property type="entry name" value="TRYPSIN_HIS"/>
    <property type="match status" value="1"/>
</dbReference>
<evidence type="ECO:0000256" key="3">
    <source>
        <dbReference type="ARBA" id="ARBA00023157"/>
    </source>
</evidence>
<protein>
    <recommendedName>
        <fullName evidence="10">Peptidase S1 domain-containing protein</fullName>
    </recommendedName>
</protein>
<dbReference type="PANTHER" id="PTHR24250">
    <property type="entry name" value="CHYMOTRYPSIN-RELATED"/>
    <property type="match status" value="1"/>
</dbReference>
<evidence type="ECO:0000256" key="8">
    <source>
        <dbReference type="SAM" id="MobiDB-lite"/>
    </source>
</evidence>
<evidence type="ECO:0000256" key="7">
    <source>
        <dbReference type="RuleBase" id="RU363034"/>
    </source>
</evidence>
<dbReference type="AlphaFoldDB" id="A0A922SNR3"/>
<dbReference type="InterPro" id="IPR001314">
    <property type="entry name" value="Peptidase_S1A"/>
</dbReference>
<feature type="compositionally biased region" description="Polar residues" evidence="8">
    <location>
        <begin position="321"/>
        <end position="332"/>
    </location>
</feature>
<dbReference type="PANTHER" id="PTHR24250:SF50">
    <property type="entry name" value="PEPTIDASE S1 DOMAIN-CONTAINING PROTEIN"/>
    <property type="match status" value="1"/>
</dbReference>
<keyword evidence="7" id="KW-0645">Protease</keyword>
<dbReference type="Pfam" id="PF00089">
    <property type="entry name" value="Trypsin"/>
    <property type="match status" value="1"/>
</dbReference>
<evidence type="ECO:0000256" key="1">
    <source>
        <dbReference type="ARBA" id="ARBA00004239"/>
    </source>
</evidence>
<name>A0A922SNR3_SPOEX</name>
<dbReference type="InterPro" id="IPR043504">
    <property type="entry name" value="Peptidase_S1_PA_chymotrypsin"/>
</dbReference>
<keyword evidence="4" id="KW-1199">Hemostasis impairing toxin</keyword>
<keyword evidence="2" id="KW-0800">Toxin</keyword>
<accession>A0A922SNR3</accession>
<comment type="caution">
    <text evidence="11">The sequence shown here is derived from an EMBL/GenBank/DDBJ whole genome shotgun (WGS) entry which is preliminary data.</text>
</comment>
<evidence type="ECO:0000256" key="4">
    <source>
        <dbReference type="ARBA" id="ARBA00023240"/>
    </source>
</evidence>
<evidence type="ECO:0000313" key="11">
    <source>
        <dbReference type="EMBL" id="KAH9645227.1"/>
    </source>
</evidence>
<dbReference type="Gene3D" id="2.40.10.10">
    <property type="entry name" value="Trypsin-like serine proteases"/>
    <property type="match status" value="1"/>
</dbReference>
<feature type="compositionally biased region" description="Low complexity" evidence="8">
    <location>
        <begin position="340"/>
        <end position="352"/>
    </location>
</feature>
<dbReference type="SMART" id="SM00020">
    <property type="entry name" value="Tryp_SPc"/>
    <property type="match status" value="1"/>
</dbReference>
<dbReference type="InterPro" id="IPR018114">
    <property type="entry name" value="TRYPSIN_HIS"/>
</dbReference>
<evidence type="ECO:0000256" key="5">
    <source>
        <dbReference type="ARBA" id="ARBA00055534"/>
    </source>
</evidence>
<dbReference type="InterPro" id="IPR033116">
    <property type="entry name" value="TRYPSIN_SER"/>
</dbReference>
<gene>
    <name evidence="11" type="ORF">HF086_018272</name>
</gene>
<feature type="compositionally biased region" description="Low complexity" evidence="8">
    <location>
        <begin position="293"/>
        <end position="319"/>
    </location>
</feature>
<keyword evidence="7" id="KW-0720">Serine protease</keyword>
<evidence type="ECO:0000256" key="9">
    <source>
        <dbReference type="SAM" id="SignalP"/>
    </source>
</evidence>
<dbReference type="GO" id="GO:0090729">
    <property type="term" value="F:toxin activity"/>
    <property type="evidence" value="ECO:0007669"/>
    <property type="project" value="UniProtKB-KW"/>
</dbReference>
<dbReference type="SUPFAM" id="SSF50494">
    <property type="entry name" value="Trypsin-like serine proteases"/>
    <property type="match status" value="1"/>
</dbReference>
<dbReference type="PROSITE" id="PS00135">
    <property type="entry name" value="TRYPSIN_SER"/>
    <property type="match status" value="1"/>
</dbReference>
<feature type="domain" description="Peptidase S1" evidence="10">
    <location>
        <begin position="36"/>
        <end position="287"/>
    </location>
</feature>
<keyword evidence="9" id="KW-0732">Signal</keyword>
<reference evidence="11" key="1">
    <citation type="journal article" date="2021" name="G3 (Bethesda)">
        <title>Genome and transcriptome analysis of the beet armyworm Spodoptera exigua reveals targets for pest control. .</title>
        <authorList>
            <person name="Simon S."/>
            <person name="Breeschoten T."/>
            <person name="Jansen H.J."/>
            <person name="Dirks R.P."/>
            <person name="Schranz M.E."/>
            <person name="Ros V.I.D."/>
        </authorList>
    </citation>
    <scope>NUCLEOTIDE SEQUENCE</scope>
    <source>
        <strain evidence="11">TB_SE_WUR_2020</strain>
    </source>
</reference>
<dbReference type="InterPro" id="IPR001254">
    <property type="entry name" value="Trypsin_dom"/>
</dbReference>
<evidence type="ECO:0000259" key="10">
    <source>
        <dbReference type="PROSITE" id="PS50240"/>
    </source>
</evidence>
<dbReference type="GO" id="GO:0005576">
    <property type="term" value="C:extracellular region"/>
    <property type="evidence" value="ECO:0007669"/>
    <property type="project" value="UniProtKB-SubCell"/>
</dbReference>
<evidence type="ECO:0000313" key="12">
    <source>
        <dbReference type="Proteomes" id="UP000814243"/>
    </source>
</evidence>
<dbReference type="PROSITE" id="PS50240">
    <property type="entry name" value="TRYPSIN_DOM"/>
    <property type="match status" value="1"/>
</dbReference>
<evidence type="ECO:0000256" key="6">
    <source>
        <dbReference type="ARBA" id="ARBA00084094"/>
    </source>
</evidence>
<dbReference type="GO" id="GO:0006508">
    <property type="term" value="P:proteolysis"/>
    <property type="evidence" value="ECO:0007669"/>
    <property type="project" value="UniProtKB-KW"/>
</dbReference>
<dbReference type="CDD" id="cd00190">
    <property type="entry name" value="Tryp_SPc"/>
    <property type="match status" value="1"/>
</dbReference>
<dbReference type="PRINTS" id="PR00722">
    <property type="entry name" value="CHYMOTRYPSIN"/>
</dbReference>
<comment type="function">
    <text evidence="5">Fibrinolytic activity; shows preferential cleavage of Arg-Gly bonds in all three fibrinogen chains. Contact with the caterpillars causes severe bleeding, due the anticoagulant effect of the protein.</text>
</comment>